<comment type="caution">
    <text evidence="1">The sequence shown here is derived from an EMBL/GenBank/DDBJ whole genome shotgun (WGS) entry which is preliminary data.</text>
</comment>
<proteinExistence type="predicted"/>
<dbReference type="EMBL" id="VSSQ01019219">
    <property type="protein sequence ID" value="MPM63101.1"/>
    <property type="molecule type" value="Genomic_DNA"/>
</dbReference>
<protein>
    <submittedName>
        <fullName evidence="1">Uncharacterized protein</fullName>
    </submittedName>
</protein>
<evidence type="ECO:0000313" key="1">
    <source>
        <dbReference type="EMBL" id="MPM63101.1"/>
    </source>
</evidence>
<accession>A0A645BEL6</accession>
<name>A0A645BEL6_9ZZZZ</name>
<organism evidence="1">
    <name type="scientific">bioreactor metagenome</name>
    <dbReference type="NCBI Taxonomy" id="1076179"/>
    <lineage>
        <taxon>unclassified sequences</taxon>
        <taxon>metagenomes</taxon>
        <taxon>ecological metagenomes</taxon>
    </lineage>
</organism>
<gene>
    <name evidence="1" type="ORF">SDC9_109981</name>
</gene>
<reference evidence="1" key="1">
    <citation type="submission" date="2019-08" db="EMBL/GenBank/DDBJ databases">
        <authorList>
            <person name="Kucharzyk K."/>
            <person name="Murdoch R.W."/>
            <person name="Higgins S."/>
            <person name="Loffler F."/>
        </authorList>
    </citation>
    <scope>NUCLEOTIDE SEQUENCE</scope>
</reference>
<dbReference type="AlphaFoldDB" id="A0A645BEL6"/>
<sequence>MVTKNVYAIGKQSSRNGFTSLRFKGLVVPLKMNCASFWDGNYGVFVDPVVSHFYLCEDGMNLPNGIIVSKIWPVVHGHASQNQCCVS</sequence>